<dbReference type="InterPro" id="IPR004360">
    <property type="entry name" value="Glyas_Fos-R_dOase_dom"/>
</dbReference>
<protein>
    <submittedName>
        <fullName evidence="2">VOC family protein</fullName>
    </submittedName>
</protein>
<reference evidence="3" key="1">
    <citation type="journal article" date="2019" name="Int. J. Syst. Evol. Microbiol.">
        <title>The Global Catalogue of Microorganisms (GCM) 10K type strain sequencing project: providing services to taxonomists for standard genome sequencing and annotation.</title>
        <authorList>
            <consortium name="The Broad Institute Genomics Platform"/>
            <consortium name="The Broad Institute Genome Sequencing Center for Infectious Disease"/>
            <person name="Wu L."/>
            <person name="Ma J."/>
        </authorList>
    </citation>
    <scope>NUCLEOTIDE SEQUENCE [LARGE SCALE GENOMIC DNA]</scope>
    <source>
        <strain evidence="3">CCUG 62982</strain>
    </source>
</reference>
<dbReference type="RefSeq" id="WP_264942949.1">
    <property type="nucleotide sequence ID" value="NZ_JAPDRA010000001.1"/>
</dbReference>
<evidence type="ECO:0000313" key="2">
    <source>
        <dbReference type="EMBL" id="MFD0944764.1"/>
    </source>
</evidence>
<gene>
    <name evidence="2" type="ORF">ACFQ1E_00275</name>
</gene>
<sequence length="138" mass="14315">MDAAAAVAGQGAARIEYDGGLTCAISVTSLDRAVAWYQEVLGMTLLYRADAIAWCELTTGVARVNLGLGQAESVPQGGGATLTFGVKDIVAAKAALDAVGVRQDGGINEIPGMVKLLTFYDPDGNVLMFYEVDPAFGQ</sequence>
<dbReference type="Gene3D" id="3.10.180.10">
    <property type="entry name" value="2,3-Dihydroxybiphenyl 1,2-Dioxygenase, domain 1"/>
    <property type="match status" value="1"/>
</dbReference>
<dbReference type="SUPFAM" id="SSF54593">
    <property type="entry name" value="Glyoxalase/Bleomycin resistance protein/Dihydroxybiphenyl dioxygenase"/>
    <property type="match status" value="1"/>
</dbReference>
<feature type="domain" description="VOC" evidence="1">
    <location>
        <begin position="19"/>
        <end position="132"/>
    </location>
</feature>
<keyword evidence="3" id="KW-1185">Reference proteome</keyword>
<dbReference type="CDD" id="cd06587">
    <property type="entry name" value="VOC"/>
    <property type="match status" value="1"/>
</dbReference>
<name>A0ABW3H026_9SPHN</name>
<dbReference type="InterPro" id="IPR037523">
    <property type="entry name" value="VOC_core"/>
</dbReference>
<dbReference type="Pfam" id="PF00903">
    <property type="entry name" value="Glyoxalase"/>
    <property type="match status" value="1"/>
</dbReference>
<evidence type="ECO:0000259" key="1">
    <source>
        <dbReference type="PROSITE" id="PS51819"/>
    </source>
</evidence>
<accession>A0ABW3H026</accession>
<comment type="caution">
    <text evidence="2">The sequence shown here is derived from an EMBL/GenBank/DDBJ whole genome shotgun (WGS) entry which is preliminary data.</text>
</comment>
<dbReference type="EMBL" id="JBHTJG010000001">
    <property type="protein sequence ID" value="MFD0944764.1"/>
    <property type="molecule type" value="Genomic_DNA"/>
</dbReference>
<organism evidence="2 3">
    <name type="scientific">Sphingomonas canadensis</name>
    <dbReference type="NCBI Taxonomy" id="1219257"/>
    <lineage>
        <taxon>Bacteria</taxon>
        <taxon>Pseudomonadati</taxon>
        <taxon>Pseudomonadota</taxon>
        <taxon>Alphaproteobacteria</taxon>
        <taxon>Sphingomonadales</taxon>
        <taxon>Sphingomonadaceae</taxon>
        <taxon>Sphingomonas</taxon>
    </lineage>
</organism>
<dbReference type="InterPro" id="IPR029068">
    <property type="entry name" value="Glyas_Bleomycin-R_OHBP_Dase"/>
</dbReference>
<dbReference type="Proteomes" id="UP001596977">
    <property type="component" value="Unassembled WGS sequence"/>
</dbReference>
<evidence type="ECO:0000313" key="3">
    <source>
        <dbReference type="Proteomes" id="UP001596977"/>
    </source>
</evidence>
<proteinExistence type="predicted"/>
<dbReference type="PROSITE" id="PS51819">
    <property type="entry name" value="VOC"/>
    <property type="match status" value="1"/>
</dbReference>